<sequence>KPVVSTQLLLNGSLAEEDIVIRNCKSHKLLQKTYLYSLMSLYQLIAQGPTTIQDKVRISGPGQALYTTKITGGIRQAHCNISGQHGIKHYNRVAKKLRGPFNLTKVIFHPPAGGGPEFPCTLYLWRGIFLCIHKSVN</sequence>
<evidence type="ECO:0000256" key="7">
    <source>
        <dbReference type="ARBA" id="ARBA00023136"/>
    </source>
</evidence>
<keyword evidence="5" id="KW-1161">Viral attachment to host cell</keyword>
<dbReference type="GO" id="GO:0019031">
    <property type="term" value="C:viral envelope"/>
    <property type="evidence" value="ECO:0007669"/>
    <property type="project" value="UniProtKB-KW"/>
</dbReference>
<dbReference type="GO" id="GO:0046718">
    <property type="term" value="P:symbiont entry into host cell"/>
    <property type="evidence" value="ECO:0007669"/>
    <property type="project" value="UniProtKB-KW"/>
</dbReference>
<keyword evidence="2" id="KW-1168">Fusion of virus membrane with host membrane</keyword>
<dbReference type="Pfam" id="PF00516">
    <property type="entry name" value="GP120"/>
    <property type="match status" value="1"/>
</dbReference>
<evidence type="ECO:0000256" key="6">
    <source>
        <dbReference type="ARBA" id="ARBA00022844"/>
    </source>
</evidence>
<name>Q58GP4_HV1</name>
<dbReference type="Gene3D" id="2.170.40.20">
    <property type="entry name" value="Human immunodeficiency virus 1, Gp160, envelope glycoprotein"/>
    <property type="match status" value="1"/>
</dbReference>
<dbReference type="InterPro" id="IPR036377">
    <property type="entry name" value="Gp120_core_sf"/>
</dbReference>
<keyword evidence="3" id="KW-0945">Host-virus interaction</keyword>
<keyword evidence="8" id="KW-1015">Disulfide bond</keyword>
<keyword evidence="7" id="KW-0472">Membrane</keyword>
<evidence type="ECO:0000256" key="9">
    <source>
        <dbReference type="ARBA" id="ARBA00023180"/>
    </source>
</evidence>
<evidence type="ECO:0000256" key="4">
    <source>
        <dbReference type="ARBA" id="ARBA00022595"/>
    </source>
</evidence>
<keyword evidence="4" id="KW-1162">Viral penetration into host cytoplasm</keyword>
<feature type="domain" description="Human immunodeficiency virus 1 envelope glycoprotein Gp120" evidence="11">
    <location>
        <begin position="1"/>
        <end position="131"/>
    </location>
</feature>
<evidence type="ECO:0000256" key="10">
    <source>
        <dbReference type="ARBA" id="ARBA00023296"/>
    </source>
</evidence>
<evidence type="ECO:0000256" key="8">
    <source>
        <dbReference type="ARBA" id="ARBA00023157"/>
    </source>
</evidence>
<keyword evidence="9" id="KW-0325">Glycoprotein</keyword>
<evidence type="ECO:0000256" key="1">
    <source>
        <dbReference type="ARBA" id="ARBA00004182"/>
    </source>
</evidence>
<organismHost>
    <name type="scientific">Homo sapiens</name>
    <name type="common">Human</name>
    <dbReference type="NCBI Taxonomy" id="9606"/>
</organismHost>
<evidence type="ECO:0000313" key="12">
    <source>
        <dbReference type="EMBL" id="AAX55849.1"/>
    </source>
</evidence>
<dbReference type="GO" id="GO:0055036">
    <property type="term" value="C:virion membrane"/>
    <property type="evidence" value="ECO:0007669"/>
    <property type="project" value="UniProtKB-SubCell"/>
</dbReference>
<gene>
    <name evidence="12" type="primary">env</name>
</gene>
<dbReference type="EMBL" id="AY952812">
    <property type="protein sequence ID" value="AAX55849.1"/>
    <property type="molecule type" value="Genomic_DNA"/>
</dbReference>
<evidence type="ECO:0000256" key="5">
    <source>
        <dbReference type="ARBA" id="ARBA00022804"/>
    </source>
</evidence>
<protein>
    <submittedName>
        <fullName evidence="12">Envelope glycoprotein</fullName>
    </submittedName>
</protein>
<evidence type="ECO:0000256" key="3">
    <source>
        <dbReference type="ARBA" id="ARBA00022581"/>
    </source>
</evidence>
<reference evidence="12" key="1">
    <citation type="submission" date="2005-03" db="EMBL/GenBank/DDBJ databases">
        <title>Genetic Diversity of HIV-1 Subtypes Circulating in Northern Kenya.</title>
        <authorList>
            <person name="Khamadi S.A."/>
            <person name="Ochieng W."/>
            <person name="Lihana R.W."/>
            <person name="Kiptoo M.K."/>
            <person name="Kinyua J.G."/>
            <person name="Lagat N."/>
            <person name="Muriuki J."/>
            <person name="Mwangi J."/>
            <person name="Pelle R."/>
            <person name="Muigai A."/>
            <person name="Carter J."/>
            <person name="Yamada R."/>
            <person name="Mpoke S."/>
        </authorList>
    </citation>
    <scope>NUCLEOTIDE SEQUENCE</scope>
    <source>
        <strain evidence="12">MYDH056</strain>
    </source>
</reference>
<dbReference type="GO" id="GO:0019062">
    <property type="term" value="P:virion attachment to host cell"/>
    <property type="evidence" value="ECO:0007669"/>
    <property type="project" value="UniProtKB-KW"/>
</dbReference>
<organism evidence="12">
    <name type="scientific">Human immunodeficiency virus type 1</name>
    <name type="common">HIV-1</name>
    <dbReference type="NCBI Taxonomy" id="11676"/>
    <lineage>
        <taxon>Viruses</taxon>
        <taxon>Riboviria</taxon>
        <taxon>Pararnavirae</taxon>
        <taxon>Artverviricota</taxon>
        <taxon>Revtraviricetes</taxon>
        <taxon>Ortervirales</taxon>
        <taxon>Retroviridae</taxon>
        <taxon>Orthoretrovirinae</taxon>
        <taxon>Lentivirus</taxon>
        <taxon>Lentivirus humimdef1</taxon>
    </lineage>
</organism>
<dbReference type="GO" id="GO:0039663">
    <property type="term" value="P:membrane fusion involved in viral entry into host cell"/>
    <property type="evidence" value="ECO:0007669"/>
    <property type="project" value="UniProtKB-KW"/>
</dbReference>
<feature type="non-terminal residue" evidence="12">
    <location>
        <position position="1"/>
    </location>
</feature>
<evidence type="ECO:0000256" key="2">
    <source>
        <dbReference type="ARBA" id="ARBA00022506"/>
    </source>
</evidence>
<comment type="subcellular location">
    <subcellularLocation>
        <location evidence="1">Virion membrane</location>
    </subcellularLocation>
</comment>
<accession>Q58GP4</accession>
<feature type="non-terminal residue" evidence="12">
    <location>
        <position position="137"/>
    </location>
</feature>
<keyword evidence="12" id="KW-0261">Viral envelope protein</keyword>
<keyword evidence="6" id="KW-0946">Virion</keyword>
<proteinExistence type="predicted"/>
<evidence type="ECO:0000259" key="11">
    <source>
        <dbReference type="Pfam" id="PF00516"/>
    </source>
</evidence>
<dbReference type="SUPFAM" id="SSF56502">
    <property type="entry name" value="gp120 core"/>
    <property type="match status" value="1"/>
</dbReference>
<keyword evidence="10" id="KW-1160">Virus entry into host cell</keyword>
<dbReference type="InterPro" id="IPR000777">
    <property type="entry name" value="HIV1_Gp120"/>
</dbReference>